<name>A0A7J6MTP6_PEROL</name>
<dbReference type="AlphaFoldDB" id="A0A7J6MTP6"/>
<feature type="compositionally biased region" description="Polar residues" evidence="1">
    <location>
        <begin position="686"/>
        <end position="698"/>
    </location>
</feature>
<feature type="compositionally biased region" description="Polar residues" evidence="1">
    <location>
        <begin position="550"/>
        <end position="565"/>
    </location>
</feature>
<evidence type="ECO:0000313" key="3">
    <source>
        <dbReference type="Proteomes" id="UP000572268"/>
    </source>
</evidence>
<proteinExistence type="predicted"/>
<organism evidence="2 3">
    <name type="scientific">Perkinsus olseni</name>
    <name type="common">Perkinsus atlanticus</name>
    <dbReference type="NCBI Taxonomy" id="32597"/>
    <lineage>
        <taxon>Eukaryota</taxon>
        <taxon>Sar</taxon>
        <taxon>Alveolata</taxon>
        <taxon>Perkinsozoa</taxon>
        <taxon>Perkinsea</taxon>
        <taxon>Perkinsida</taxon>
        <taxon>Perkinsidae</taxon>
        <taxon>Perkinsus</taxon>
    </lineage>
</organism>
<evidence type="ECO:0000313" key="2">
    <source>
        <dbReference type="EMBL" id="KAF4674968.1"/>
    </source>
</evidence>
<sequence length="931" mass="103326">MSYAPLEDGRLYVLPNFCDGIYVVYNGFLYKDDTPSRGAPAGTSYWACQRTRRRTATSPAISCASRLVIYGDVYDDSVELSLLKEVKEHTCGRRNADGHHLRISMDTFVCSGAASDKLTPRDIYDEFTTQASPQTLEQLPTMETCLEHIRRVMQKNNPRPPNPRHRTGFEIPLKYSKACFGPGPDGKLVEEDILYHDSGINDVNRCLIFLSPGLFTSITQGQASIDLSADGTFSSCCPLWGQQYSLLLRHRSSSAMCPSIFILMANRQKSSYEYVFRQLLPLFRGLRINSCIADFEHAAISEFCKAFGNLAVADSDVDSLITLCFFHFSKNVLKRFRKLRMFAHSERHLRSKRARCYYNILALAFLPVDLEPTALLTACQELDAPDYDYIVSYLSEWYVRPNALYPVKQWNQRRVETGRCRTTNCQEGWHRCWNAGTPPHPGVWRWIENVIRCLSQQRVKMSNLDRGDRVRRKPYYEVTDAALYALIQVDVDADNLEDWFFVARGHMRRLTPPDASDGEAELEPFPFPWDEVPAPVRGSSARSRQADNRAPSQGSFQARRGSQISAPLMPFRARSSSNAAADTAGRSSHRSYPYAASSSSSQPLGPTATALVQSNPSAPRGAGGPDLSAPVHASSGSPDAAPSFSQCAPTSVQQPPDRGSNSDSPSPSVNMPPTTQQDEVVGDDTQVPSTAQDSSQPVSPNAGSGPGSNGQSGHGYWQEIAGINTRGRPGRRSVSFEDRDELGSAGIPISDAVIDFWMRLLTLRKKLWRDPMPLAGMLLHAQQPHYPPIPSASLASIDLFVQPLADVDAGHYACTVVKRGRVYFCDSLCPSSKPDKGMMDQLKSIYGVGVEVTILSVQQQSPLSKLCGAFCLAFCTEFCLGGVQPSQARFRESDMRQHIISCIEEKRARQFPRLSASEAKPVYNPRRKITL</sequence>
<feature type="region of interest" description="Disordered" evidence="1">
    <location>
        <begin position="512"/>
        <end position="716"/>
    </location>
</feature>
<feature type="compositionally biased region" description="Low complexity" evidence="1">
    <location>
        <begin position="590"/>
        <end position="601"/>
    </location>
</feature>
<dbReference type="EMBL" id="JABANN010000022">
    <property type="protein sequence ID" value="KAF4674968.1"/>
    <property type="molecule type" value="Genomic_DNA"/>
</dbReference>
<comment type="caution">
    <text evidence="2">The sequence shown here is derived from an EMBL/GenBank/DDBJ whole genome shotgun (WGS) entry which is preliminary data.</text>
</comment>
<protein>
    <recommendedName>
        <fullName evidence="4">MULE transposase domain-containing protein</fullName>
    </recommendedName>
</protein>
<dbReference type="Proteomes" id="UP000572268">
    <property type="component" value="Unassembled WGS sequence"/>
</dbReference>
<accession>A0A7J6MTP6</accession>
<reference evidence="2 3" key="1">
    <citation type="submission" date="2020-04" db="EMBL/GenBank/DDBJ databases">
        <title>Perkinsus olseni comparative genomics.</title>
        <authorList>
            <person name="Bogema D.R."/>
        </authorList>
    </citation>
    <scope>NUCLEOTIDE SEQUENCE [LARGE SCALE GENOMIC DNA]</scope>
    <source>
        <strain evidence="2">ATCC PRA-31</strain>
    </source>
</reference>
<gene>
    <name evidence="2" type="ORF">FOL46_003416</name>
</gene>
<evidence type="ECO:0008006" key="4">
    <source>
        <dbReference type="Google" id="ProtNLM"/>
    </source>
</evidence>
<evidence type="ECO:0000256" key="1">
    <source>
        <dbReference type="SAM" id="MobiDB-lite"/>
    </source>
</evidence>
<feature type="compositionally biased region" description="Polar residues" evidence="1">
    <location>
        <begin position="643"/>
        <end position="678"/>
    </location>
</feature>
<feature type="compositionally biased region" description="Gly residues" evidence="1">
    <location>
        <begin position="704"/>
        <end position="713"/>
    </location>
</feature>